<reference evidence="12" key="1">
    <citation type="submission" date="2016-01" db="EMBL/GenBank/DDBJ databases">
        <authorList>
            <person name="Mitreva M."/>
            <person name="Pepin K.H."/>
            <person name="Mihindukulasuriya K.A."/>
            <person name="Fulton R."/>
            <person name="Fronick C."/>
            <person name="O'Laughlin M."/>
            <person name="Miner T."/>
            <person name="Herter B."/>
            <person name="Rosa B.A."/>
            <person name="Cordes M."/>
            <person name="Tomlinson C."/>
            <person name="Wollam A."/>
            <person name="Palsikar V.B."/>
            <person name="Mardis E.R."/>
            <person name="Wilson R.K."/>
        </authorList>
    </citation>
    <scope>NUCLEOTIDE SEQUENCE [LARGE SCALE GENOMIC DNA]</scope>
    <source>
        <strain evidence="12">KA00683</strain>
    </source>
</reference>
<dbReference type="SMART" id="SM00855">
    <property type="entry name" value="PGAM"/>
    <property type="match status" value="1"/>
</dbReference>
<dbReference type="SUPFAM" id="SSF53254">
    <property type="entry name" value="Phosphoglycerate mutase-like"/>
    <property type="match status" value="1"/>
</dbReference>
<comment type="function">
    <text evidence="6 10">Catalyzes the interconversion of 2-phosphoglycerate and 3-phosphoglycerate.</text>
</comment>
<dbReference type="CDD" id="cd07067">
    <property type="entry name" value="HP_PGM_like"/>
    <property type="match status" value="1"/>
</dbReference>
<dbReference type="GO" id="GO:0006096">
    <property type="term" value="P:glycolytic process"/>
    <property type="evidence" value="ECO:0007669"/>
    <property type="project" value="UniProtKB-UniRule"/>
</dbReference>
<keyword evidence="12" id="KW-1185">Reference proteome</keyword>
<feature type="binding site" evidence="6 8">
    <location>
        <begin position="114"/>
        <end position="115"/>
    </location>
    <ligand>
        <name>substrate</name>
    </ligand>
</feature>
<feature type="binding site" evidence="6 8">
    <location>
        <position position="98"/>
    </location>
    <ligand>
        <name>substrate</name>
    </ligand>
</feature>
<sequence>MKRIVLIRHGESVWNKENRFTGWTNVDLSEKGVEEAKKAGAILKENGFHFTQAYTSYLKRAIKTLNQILDVMDLDWIPVEKSWRLNEKHYGMLQGLNKAETAEKYGDEQVKIWRRSYDVPPTPLAATDERAPQADPRYSGVVPAYLPLTEALCHTVARTLPYWEDKIFPSLMQHDDVLVAAHGNSLRGIIKVLKGISDEDIVELNLPTAVPYVFEFDDELRLVKDYFLGDPEEIKKLMEAVANQGKKA</sequence>
<dbReference type="UniPathway" id="UPA00109">
    <property type="reaction ID" value="UER00186"/>
</dbReference>
<evidence type="ECO:0000256" key="5">
    <source>
        <dbReference type="ARBA" id="ARBA00023235"/>
    </source>
</evidence>
<evidence type="ECO:0000256" key="4">
    <source>
        <dbReference type="ARBA" id="ARBA00023152"/>
    </source>
</evidence>
<evidence type="ECO:0000256" key="9">
    <source>
        <dbReference type="PIRSR" id="PIRSR613078-3"/>
    </source>
</evidence>
<dbReference type="OrthoDB" id="9782128at2"/>
<dbReference type="Pfam" id="PF00300">
    <property type="entry name" value="His_Phos_1"/>
    <property type="match status" value="1"/>
</dbReference>
<dbReference type="InterPro" id="IPR005952">
    <property type="entry name" value="Phosphogly_mut1"/>
</dbReference>
<keyword evidence="3 6" id="KW-0312">Gluconeogenesis</keyword>
<feature type="binding site" evidence="6 8">
    <location>
        <begin position="183"/>
        <end position="184"/>
    </location>
    <ligand>
        <name>substrate</name>
    </ligand>
</feature>
<dbReference type="HAMAP" id="MF_01039">
    <property type="entry name" value="PGAM_GpmA"/>
    <property type="match status" value="1"/>
</dbReference>
<evidence type="ECO:0000256" key="3">
    <source>
        <dbReference type="ARBA" id="ARBA00022432"/>
    </source>
</evidence>
<dbReference type="GO" id="GO:0006094">
    <property type="term" value="P:gluconeogenesis"/>
    <property type="evidence" value="ECO:0007669"/>
    <property type="project" value="UniProtKB-UniRule"/>
</dbReference>
<dbReference type="PATRIC" id="fig|322095.3.peg.87"/>
<feature type="active site" description="Tele-phosphohistidine intermediate" evidence="6 7">
    <location>
        <position position="9"/>
    </location>
</feature>
<dbReference type="Gene3D" id="3.40.50.1240">
    <property type="entry name" value="Phosphoglycerate mutase-like"/>
    <property type="match status" value="1"/>
</dbReference>
<feature type="binding site" evidence="6 8">
    <location>
        <position position="60"/>
    </location>
    <ligand>
        <name>substrate</name>
    </ligand>
</feature>
<dbReference type="InterPro" id="IPR013078">
    <property type="entry name" value="His_Pase_superF_clade-1"/>
</dbReference>
<dbReference type="EMBL" id="LSDK01000010">
    <property type="protein sequence ID" value="KXB78674.1"/>
    <property type="molecule type" value="Genomic_DNA"/>
</dbReference>
<dbReference type="EC" id="5.4.2.11" evidence="6 10"/>
<comment type="catalytic activity">
    <reaction evidence="1 6 10">
        <text>(2R)-2-phosphoglycerate = (2R)-3-phosphoglycerate</text>
        <dbReference type="Rhea" id="RHEA:15901"/>
        <dbReference type="ChEBI" id="CHEBI:58272"/>
        <dbReference type="ChEBI" id="CHEBI:58289"/>
        <dbReference type="EC" id="5.4.2.11"/>
    </reaction>
</comment>
<protein>
    <recommendedName>
        <fullName evidence="6 10">2,3-bisphosphoglycerate-dependent phosphoglycerate mutase</fullName>
        <shortName evidence="6">BPG-dependent PGAM</shortName>
        <shortName evidence="6">PGAM</shortName>
        <shortName evidence="6">Phosphoglyceromutase</shortName>
        <shortName evidence="6">dPGM</shortName>
        <ecNumber evidence="6 10">5.4.2.11</ecNumber>
    </recommendedName>
</protein>
<evidence type="ECO:0000256" key="1">
    <source>
        <dbReference type="ARBA" id="ARBA00000380"/>
    </source>
</evidence>
<feature type="binding site" evidence="6 8">
    <location>
        <begin position="21"/>
        <end position="22"/>
    </location>
    <ligand>
        <name>substrate</name>
    </ligand>
</feature>
<feature type="site" description="Transition state stabilizer" evidence="6 9">
    <location>
        <position position="182"/>
    </location>
</feature>
<feature type="binding site" evidence="6 8">
    <location>
        <begin position="87"/>
        <end position="90"/>
    </location>
    <ligand>
        <name>substrate</name>
    </ligand>
</feature>
<dbReference type="FunFam" id="3.40.50.1240:FF:000003">
    <property type="entry name" value="2,3-bisphosphoglycerate-dependent phosphoglycerate mutase"/>
    <property type="match status" value="1"/>
</dbReference>
<feature type="binding site" evidence="6 8">
    <location>
        <begin position="8"/>
        <end position="15"/>
    </location>
    <ligand>
        <name>substrate</name>
    </ligand>
</feature>
<keyword evidence="4 6" id="KW-0324">Glycolysis</keyword>
<dbReference type="PROSITE" id="PS00175">
    <property type="entry name" value="PG_MUTASE"/>
    <property type="match status" value="1"/>
</dbReference>
<evidence type="ECO:0000256" key="2">
    <source>
        <dbReference type="ARBA" id="ARBA00006717"/>
    </source>
</evidence>
<evidence type="ECO:0000256" key="7">
    <source>
        <dbReference type="PIRSR" id="PIRSR613078-1"/>
    </source>
</evidence>
<dbReference type="RefSeq" id="WP_060934738.1">
    <property type="nucleotide sequence ID" value="NZ_KQ960410.1"/>
</dbReference>
<evidence type="ECO:0000256" key="10">
    <source>
        <dbReference type="RuleBase" id="RU004512"/>
    </source>
</evidence>
<name>A0A134BFF1_9PORP</name>
<evidence type="ECO:0000313" key="11">
    <source>
        <dbReference type="EMBL" id="KXB78674.1"/>
    </source>
</evidence>
<gene>
    <name evidence="6" type="primary">gpmA</name>
    <name evidence="11" type="ORF">HMPREF3185_00087</name>
</gene>
<keyword evidence="5 6" id="KW-0413">Isomerase</keyword>
<dbReference type="NCBIfam" id="TIGR01258">
    <property type="entry name" value="pgm_1"/>
    <property type="match status" value="1"/>
</dbReference>
<evidence type="ECO:0000313" key="12">
    <source>
        <dbReference type="Proteomes" id="UP000070224"/>
    </source>
</evidence>
<dbReference type="AlphaFoldDB" id="A0A134BFF1"/>
<comment type="pathway">
    <text evidence="6 10">Carbohydrate degradation; glycolysis; pyruvate from D-glyceraldehyde 3-phosphate: step 3/5.</text>
</comment>
<proteinExistence type="inferred from homology"/>
<dbReference type="InterPro" id="IPR029033">
    <property type="entry name" value="His_PPase_superfam"/>
</dbReference>
<dbReference type="PANTHER" id="PTHR11931">
    <property type="entry name" value="PHOSPHOGLYCERATE MUTASE"/>
    <property type="match status" value="1"/>
</dbReference>
<evidence type="ECO:0000256" key="6">
    <source>
        <dbReference type="HAMAP-Rule" id="MF_01039"/>
    </source>
</evidence>
<accession>A0A134BFF1</accession>
<dbReference type="NCBIfam" id="NF010713">
    <property type="entry name" value="PRK14115.1"/>
    <property type="match status" value="1"/>
</dbReference>
<organism evidence="11 12">
    <name type="scientific">Porphyromonas somerae</name>
    <dbReference type="NCBI Taxonomy" id="322095"/>
    <lineage>
        <taxon>Bacteria</taxon>
        <taxon>Pseudomonadati</taxon>
        <taxon>Bacteroidota</taxon>
        <taxon>Bacteroidia</taxon>
        <taxon>Bacteroidales</taxon>
        <taxon>Porphyromonadaceae</taxon>
        <taxon>Porphyromonas</taxon>
    </lineage>
</organism>
<dbReference type="STRING" id="322095.HMPREF3185_00087"/>
<dbReference type="InterPro" id="IPR001345">
    <property type="entry name" value="PG/BPGM_mutase_AS"/>
</dbReference>
<dbReference type="Proteomes" id="UP000070224">
    <property type="component" value="Unassembled WGS sequence"/>
</dbReference>
<comment type="similarity">
    <text evidence="2 6">Belongs to the phosphoglycerate mutase family. BPG-dependent PGAM subfamily.</text>
</comment>
<comment type="caution">
    <text evidence="11">The sequence shown here is derived from an EMBL/GenBank/DDBJ whole genome shotgun (WGS) entry which is preliminary data.</text>
</comment>
<evidence type="ECO:0000256" key="8">
    <source>
        <dbReference type="PIRSR" id="PIRSR613078-2"/>
    </source>
</evidence>
<feature type="active site" description="Proton donor/acceptor" evidence="6 7">
    <location>
        <position position="87"/>
    </location>
</feature>
<dbReference type="GO" id="GO:0004619">
    <property type="term" value="F:phosphoglycerate mutase activity"/>
    <property type="evidence" value="ECO:0007669"/>
    <property type="project" value="UniProtKB-UniRule"/>
</dbReference>